<sequence length="235" mass="26167">MNDPVRRLAIIPARGGSKRIPRKNIRPFCGRPMIAHILDTAQASGLFDVIHVSTEDQEIADIVLQLGYPVRFMRPAHLADDFIGTMPVLNHVVETFRKQGEMFTQIFSLLACAPLIEPGDLVGGSRLFESLAGRHPVLAVAPYPAPVEWAFDRQTNGMLVPRTPGAFAMRSQDLQTAYYDAGTFAIFSSSFITDHQDGTDVGFVGYPLSRDRAVDIDTIEDWEFTERLYLARTGR</sequence>
<dbReference type="EC" id="2.7.7.82" evidence="1"/>
<protein>
    <submittedName>
        <fullName evidence="1">CMP-N,N'-diacetyllegionaminic acid synthase</fullName>
        <ecNumber evidence="1">2.7.7.82</ecNumber>
    </submittedName>
</protein>
<reference evidence="1 2" key="1">
    <citation type="submission" date="2024-09" db="EMBL/GenBank/DDBJ databases">
        <title>Draft genome sequence of Candidatus Magnetaquicoccaceae bacterium FCR-1.</title>
        <authorList>
            <person name="Shimoshige H."/>
            <person name="Shimamura S."/>
            <person name="Taoka A."/>
            <person name="Kobayashi H."/>
            <person name="Maekawa T."/>
        </authorList>
    </citation>
    <scope>NUCLEOTIDE SEQUENCE [LARGE SCALE GENOMIC DNA]</scope>
    <source>
        <strain evidence="1 2">FCR-1</strain>
    </source>
</reference>
<dbReference type="CDD" id="cd02513">
    <property type="entry name" value="CMP-NeuAc_Synthase"/>
    <property type="match status" value="1"/>
</dbReference>
<dbReference type="Gene3D" id="3.90.550.10">
    <property type="entry name" value="Spore Coat Polysaccharide Biosynthesis Protein SpsA, Chain A"/>
    <property type="match status" value="1"/>
</dbReference>
<dbReference type="Pfam" id="PF02348">
    <property type="entry name" value="CTP_transf_3"/>
    <property type="match status" value="1"/>
</dbReference>
<accession>A0ABQ0CBU9</accession>
<proteinExistence type="predicted"/>
<dbReference type="EMBL" id="BAAFGK010000004">
    <property type="protein sequence ID" value="GAB0058356.1"/>
    <property type="molecule type" value="Genomic_DNA"/>
</dbReference>
<evidence type="ECO:0000313" key="1">
    <source>
        <dbReference type="EMBL" id="GAB0058356.1"/>
    </source>
</evidence>
<organism evidence="1 2">
    <name type="scientific">Candidatus Magnetaquiglobus chichijimensis</name>
    <dbReference type="NCBI Taxonomy" id="3141448"/>
    <lineage>
        <taxon>Bacteria</taxon>
        <taxon>Pseudomonadati</taxon>
        <taxon>Pseudomonadota</taxon>
        <taxon>Magnetococcia</taxon>
        <taxon>Magnetococcales</taxon>
        <taxon>Candidatus Magnetaquicoccaceae</taxon>
        <taxon>Candidatus Magnetaquiglobus</taxon>
    </lineage>
</organism>
<dbReference type="Proteomes" id="UP001628193">
    <property type="component" value="Unassembled WGS sequence"/>
</dbReference>
<dbReference type="InterPro" id="IPR050793">
    <property type="entry name" value="CMP-NeuNAc_synthase"/>
</dbReference>
<dbReference type="InterPro" id="IPR029044">
    <property type="entry name" value="Nucleotide-diphossugar_trans"/>
</dbReference>
<gene>
    <name evidence="1" type="primary">neuA_2</name>
    <name evidence="1" type="ORF">SIID45300_02705</name>
</gene>
<evidence type="ECO:0000313" key="2">
    <source>
        <dbReference type="Proteomes" id="UP001628193"/>
    </source>
</evidence>
<keyword evidence="1" id="KW-0548">Nucleotidyltransferase</keyword>
<name>A0ABQ0CBU9_9PROT</name>
<dbReference type="GO" id="GO:0016779">
    <property type="term" value="F:nucleotidyltransferase activity"/>
    <property type="evidence" value="ECO:0007669"/>
    <property type="project" value="UniProtKB-KW"/>
</dbReference>
<dbReference type="InterPro" id="IPR003329">
    <property type="entry name" value="Cytidylyl_trans"/>
</dbReference>
<dbReference type="PANTHER" id="PTHR21485">
    <property type="entry name" value="HAD SUPERFAMILY MEMBERS CMAS AND KDSC"/>
    <property type="match status" value="1"/>
</dbReference>
<dbReference type="RefSeq" id="WP_420906031.1">
    <property type="nucleotide sequence ID" value="NZ_BAAFGK010000004.1"/>
</dbReference>
<comment type="caution">
    <text evidence="1">The sequence shown here is derived from an EMBL/GenBank/DDBJ whole genome shotgun (WGS) entry which is preliminary data.</text>
</comment>
<keyword evidence="2" id="KW-1185">Reference proteome</keyword>
<dbReference type="SUPFAM" id="SSF53448">
    <property type="entry name" value="Nucleotide-diphospho-sugar transferases"/>
    <property type="match status" value="1"/>
</dbReference>
<keyword evidence="1" id="KW-0808">Transferase</keyword>
<dbReference type="PANTHER" id="PTHR21485:SF6">
    <property type="entry name" value="N-ACYLNEURAMINATE CYTIDYLYLTRANSFERASE-RELATED"/>
    <property type="match status" value="1"/>
</dbReference>